<evidence type="ECO:0008006" key="11">
    <source>
        <dbReference type="Google" id="ProtNLM"/>
    </source>
</evidence>
<dbReference type="GO" id="GO:0016987">
    <property type="term" value="F:sigma factor activity"/>
    <property type="evidence" value="ECO:0007669"/>
    <property type="project" value="UniProtKB-KW"/>
</dbReference>
<dbReference type="Pfam" id="PF04539">
    <property type="entry name" value="Sigma70_r3"/>
    <property type="match status" value="1"/>
</dbReference>
<dbReference type="InterPro" id="IPR007627">
    <property type="entry name" value="RNA_pol_sigma70_r2"/>
</dbReference>
<dbReference type="PIRSF" id="PIRSF000770">
    <property type="entry name" value="RNA_pol_sigma-SigE/K"/>
    <property type="match status" value="1"/>
</dbReference>
<dbReference type="InterPro" id="IPR013325">
    <property type="entry name" value="RNA_pol_sigma_r2"/>
</dbReference>
<dbReference type="InterPro" id="IPR000943">
    <property type="entry name" value="RNA_pol_sigma70"/>
</dbReference>
<evidence type="ECO:0000256" key="4">
    <source>
        <dbReference type="ARBA" id="ARBA00023163"/>
    </source>
</evidence>
<reference evidence="9 10" key="1">
    <citation type="journal article" date="2016" name="Nat. Commun.">
        <title>Thousands of microbial genomes shed light on interconnected biogeochemical processes in an aquifer system.</title>
        <authorList>
            <person name="Anantharaman K."/>
            <person name="Brown C.T."/>
            <person name="Hug L.A."/>
            <person name="Sharon I."/>
            <person name="Castelle C.J."/>
            <person name="Probst A.J."/>
            <person name="Thomas B.C."/>
            <person name="Singh A."/>
            <person name="Wilkins M.J."/>
            <person name="Karaoz U."/>
            <person name="Brodie E.L."/>
            <person name="Williams K.H."/>
            <person name="Hubbard S.S."/>
            <person name="Banfield J.F."/>
        </authorList>
    </citation>
    <scope>NUCLEOTIDE SEQUENCE [LARGE SCALE GENOMIC DNA]</scope>
</reference>
<keyword evidence="1" id="KW-0805">Transcription regulation</keyword>
<dbReference type="PRINTS" id="PR00046">
    <property type="entry name" value="SIGMA70FCT"/>
</dbReference>
<dbReference type="CDD" id="cd06171">
    <property type="entry name" value="Sigma70_r4"/>
    <property type="match status" value="1"/>
</dbReference>
<dbReference type="InterPro" id="IPR007630">
    <property type="entry name" value="RNA_pol_sigma70_r4"/>
</dbReference>
<dbReference type="PANTHER" id="PTHR30603">
    <property type="entry name" value="RNA POLYMERASE SIGMA FACTOR RPO"/>
    <property type="match status" value="1"/>
</dbReference>
<gene>
    <name evidence="9" type="ORF">A2024_06565</name>
</gene>
<dbReference type="GO" id="GO:0003677">
    <property type="term" value="F:DNA binding"/>
    <property type="evidence" value="ECO:0007669"/>
    <property type="project" value="UniProtKB-KW"/>
</dbReference>
<feature type="domain" description="RNA polymerase sigma-70 region 4" evidence="8">
    <location>
        <begin position="221"/>
        <end position="273"/>
    </location>
</feature>
<evidence type="ECO:0000256" key="1">
    <source>
        <dbReference type="ARBA" id="ARBA00023015"/>
    </source>
</evidence>
<dbReference type="Gene3D" id="1.10.601.10">
    <property type="entry name" value="RNA Polymerase Primary Sigma Factor"/>
    <property type="match status" value="1"/>
</dbReference>
<keyword evidence="2" id="KW-0731">Sigma factor</keyword>
<dbReference type="Pfam" id="PF04545">
    <property type="entry name" value="Sigma70_r4"/>
    <property type="match status" value="1"/>
</dbReference>
<dbReference type="EMBL" id="MFFM01000012">
    <property type="protein sequence ID" value="OGF13798.1"/>
    <property type="molecule type" value="Genomic_DNA"/>
</dbReference>
<organism evidence="9 10">
    <name type="scientific">Candidatus Edwardsbacteria bacterium GWF2_54_11</name>
    <dbReference type="NCBI Taxonomy" id="1817851"/>
    <lineage>
        <taxon>Bacteria</taxon>
        <taxon>Candidatus Edwardsiibacteriota</taxon>
    </lineage>
</organism>
<dbReference type="SUPFAM" id="SSF88659">
    <property type="entry name" value="Sigma3 and sigma4 domains of RNA polymerase sigma factors"/>
    <property type="match status" value="2"/>
</dbReference>
<name>A0A1F5RHC7_9BACT</name>
<dbReference type="InterPro" id="IPR007624">
    <property type="entry name" value="RNA_pol_sigma70_r3"/>
</dbReference>
<evidence type="ECO:0000256" key="2">
    <source>
        <dbReference type="ARBA" id="ARBA00023082"/>
    </source>
</evidence>
<proteinExistence type="predicted"/>
<dbReference type="Gene3D" id="1.10.10.10">
    <property type="entry name" value="Winged helix-like DNA-binding domain superfamily/Winged helix DNA-binding domain"/>
    <property type="match status" value="2"/>
</dbReference>
<evidence type="ECO:0000259" key="8">
    <source>
        <dbReference type="Pfam" id="PF04545"/>
    </source>
</evidence>
<dbReference type="InterPro" id="IPR013324">
    <property type="entry name" value="RNA_pol_sigma_r3/r4-like"/>
</dbReference>
<dbReference type="InterPro" id="IPR014284">
    <property type="entry name" value="RNA_pol_sigma-70_dom"/>
</dbReference>
<sequence>MSYREIAYNDDPSLDIYLKEISRVPLLSPDQELALAQQAKAGIKAAIDRLTESNLRFVVSTAKEFQGRGLSLADLINEGNVGLMKAVQRFEPSRGYRFNTYAVWWIRQAMLKAIAEQTRTIRLPMNRIEKLTRLNRAIEEIKSDPGYNGAPPTVKQISKKARIPVEEIRDLLGYSANQVSLDAPLSEDGETSLSEIVEHPRFRSPEETLKSKTMDSDIKQAFSVLTPREVRVLKLYYGLDDNDHGTLDSIGQKMNISRERVRQLRDRALRKIKLATEGGRLKAYLS</sequence>
<evidence type="ECO:0000313" key="9">
    <source>
        <dbReference type="EMBL" id="OGF13798.1"/>
    </source>
</evidence>
<evidence type="ECO:0000259" key="6">
    <source>
        <dbReference type="Pfam" id="PF04539"/>
    </source>
</evidence>
<dbReference type="NCBIfam" id="TIGR02937">
    <property type="entry name" value="sigma70-ECF"/>
    <property type="match status" value="1"/>
</dbReference>
<feature type="domain" description="RNA polymerase sigma-70 region 1.2" evidence="5">
    <location>
        <begin position="13"/>
        <end position="44"/>
    </location>
</feature>
<feature type="domain" description="RNA polymerase sigma-70 region 2" evidence="7">
    <location>
        <begin position="51"/>
        <end position="120"/>
    </location>
</feature>
<dbReference type="Pfam" id="PF04542">
    <property type="entry name" value="Sigma70_r2"/>
    <property type="match status" value="1"/>
</dbReference>
<dbReference type="SUPFAM" id="SSF88946">
    <property type="entry name" value="Sigma2 domain of RNA polymerase sigma factors"/>
    <property type="match status" value="1"/>
</dbReference>
<feature type="domain" description="RNA polymerase sigma-70 region 3" evidence="6">
    <location>
        <begin position="129"/>
        <end position="207"/>
    </location>
</feature>
<dbReference type="GO" id="GO:0006352">
    <property type="term" value="P:DNA-templated transcription initiation"/>
    <property type="evidence" value="ECO:0007669"/>
    <property type="project" value="InterPro"/>
</dbReference>
<evidence type="ECO:0000313" key="10">
    <source>
        <dbReference type="Proteomes" id="UP000177230"/>
    </source>
</evidence>
<dbReference type="InterPro" id="IPR050239">
    <property type="entry name" value="Sigma-70_RNA_pol_init_factors"/>
</dbReference>
<dbReference type="Proteomes" id="UP000177230">
    <property type="component" value="Unassembled WGS sequence"/>
</dbReference>
<evidence type="ECO:0000259" key="7">
    <source>
        <dbReference type="Pfam" id="PF04542"/>
    </source>
</evidence>
<accession>A0A1F5RHC7</accession>
<dbReference type="Pfam" id="PF00140">
    <property type="entry name" value="Sigma70_r1_2"/>
    <property type="match status" value="1"/>
</dbReference>
<dbReference type="AlphaFoldDB" id="A0A1F5RHC7"/>
<keyword evidence="4" id="KW-0804">Transcription</keyword>
<evidence type="ECO:0000256" key="3">
    <source>
        <dbReference type="ARBA" id="ARBA00023125"/>
    </source>
</evidence>
<evidence type="ECO:0000259" key="5">
    <source>
        <dbReference type="Pfam" id="PF00140"/>
    </source>
</evidence>
<dbReference type="InterPro" id="IPR036388">
    <property type="entry name" value="WH-like_DNA-bd_sf"/>
</dbReference>
<protein>
    <recommendedName>
        <fullName evidence="11">RNA polymerase subunit sigma</fullName>
    </recommendedName>
</protein>
<comment type="caution">
    <text evidence="9">The sequence shown here is derived from an EMBL/GenBank/DDBJ whole genome shotgun (WGS) entry which is preliminary data.</text>
</comment>
<dbReference type="PANTHER" id="PTHR30603:SF47">
    <property type="entry name" value="RNA POLYMERASE SIGMA FACTOR SIGD, CHLOROPLASTIC"/>
    <property type="match status" value="1"/>
</dbReference>
<dbReference type="InterPro" id="IPR009042">
    <property type="entry name" value="RNA_pol_sigma70_r1_2"/>
</dbReference>
<keyword evidence="3" id="KW-0238">DNA-binding</keyword>